<dbReference type="EMBL" id="JAWDIQ010000003">
    <property type="protein sequence ID" value="MDY0410474.1"/>
    <property type="molecule type" value="Genomic_DNA"/>
</dbReference>
<comment type="caution">
    <text evidence="1">The sequence shown here is derived from an EMBL/GenBank/DDBJ whole genome shotgun (WGS) entry which is preliminary data.</text>
</comment>
<accession>A0ABU5CX95</accession>
<evidence type="ECO:0000313" key="2">
    <source>
        <dbReference type="Proteomes" id="UP001275315"/>
    </source>
</evidence>
<sequence>MSFLLSAKKEIDDLIEDLRITENQNYNRRMKLTYLILNLLAVVNQSVKTFSKEYANEYFDFDDLKMKLSSVQTKMLE</sequence>
<proteinExistence type="predicted"/>
<organism evidence="1 2">
    <name type="scientific">Paracerasibacillus soli</name>
    <dbReference type="NCBI Taxonomy" id="480284"/>
    <lineage>
        <taxon>Bacteria</taxon>
        <taxon>Bacillati</taxon>
        <taxon>Bacillota</taxon>
        <taxon>Bacilli</taxon>
        <taxon>Bacillales</taxon>
        <taxon>Bacillaceae</taxon>
        <taxon>Paracerasibacillus</taxon>
    </lineage>
</organism>
<protein>
    <submittedName>
        <fullName evidence="1">Uncharacterized protein</fullName>
    </submittedName>
</protein>
<gene>
    <name evidence="1" type="ORF">RWD45_20385</name>
</gene>
<dbReference type="RefSeq" id="WP_320381361.1">
    <property type="nucleotide sequence ID" value="NZ_JAWDIQ010000003.1"/>
</dbReference>
<name>A0ABU5CX95_9BACI</name>
<keyword evidence="2" id="KW-1185">Reference proteome</keyword>
<reference evidence="1 2" key="1">
    <citation type="submission" date="2023-10" db="EMBL/GenBank/DDBJ databases">
        <title>Virgibacillus soli CC-YMP-6 genome.</title>
        <authorList>
            <person name="Miliotis G."/>
            <person name="Sengupta P."/>
            <person name="Hameed A."/>
            <person name="Chuvochina M."/>
            <person name="Mcdonagh F."/>
            <person name="Simpson A.C."/>
            <person name="Singh N.K."/>
            <person name="Rekha P.D."/>
            <person name="Raman K."/>
            <person name="Hugenholtz P."/>
            <person name="Venkateswaran K."/>
        </authorList>
    </citation>
    <scope>NUCLEOTIDE SEQUENCE [LARGE SCALE GENOMIC DNA]</scope>
    <source>
        <strain evidence="1 2">CC-YMP-6</strain>
    </source>
</reference>
<dbReference type="Proteomes" id="UP001275315">
    <property type="component" value="Unassembled WGS sequence"/>
</dbReference>
<evidence type="ECO:0000313" key="1">
    <source>
        <dbReference type="EMBL" id="MDY0410474.1"/>
    </source>
</evidence>